<accession>A0A9N7RFV7</accession>
<comment type="caution">
    <text evidence="2">The sequence shown here is derived from an EMBL/GenBank/DDBJ whole genome shotgun (WGS) entry which is preliminary data.</text>
</comment>
<keyword evidence="3" id="KW-1185">Reference proteome</keyword>
<sequence>MAESKQMKNHSRHGYKGLNTNTQISTSTASHGHTFESGKSGISRETGLPLGNVNFKVNTRRAAEDEINAITPHDSHHRTESSCSNSLSVNFPFSFQNREQQAGVPGKYSVYSDTSDNVHENLPTHSGETMILMNHEGLLREGGENTWNPKCKYESSESSIAKVAEFDLNEDIINENGIGGDFIQPVFHGVIRVVAKTGVLSGQSPFPLEFRGRLGWTGPSKTSAFWPFSTSRSSNGEKHQFCFSGFDLNVAAVEDDVMGKILASPRVNSQDSCPAVDLKRSSNPCIDLNQIFDASDELTLPSLENPHLLDLNLNDNTSRTSDPMKSGYQDFIPIRRDYHPPVSSPMQHLASYGSLQPKFPALLHPLPPHQAYPYKVPLQIGTAQYLGYHPQQHNLLPGLYNPGCPVNPVFGNLSTSVIKADESRPFLFLADKLPYSERLHNDDWVLTSKKRKETEGGFECFTSFATNR</sequence>
<dbReference type="OrthoDB" id="903667at2759"/>
<dbReference type="PANTHER" id="PTHR47292">
    <property type="entry name" value="TRANSCRIPTION ELONGATION FACTOR (TFIIS) FAMILY PROTEIN-RELATED"/>
    <property type="match status" value="1"/>
</dbReference>
<evidence type="ECO:0000256" key="1">
    <source>
        <dbReference type="SAM" id="MobiDB-lite"/>
    </source>
</evidence>
<protein>
    <submittedName>
        <fullName evidence="2">Uncharacterized protein</fullName>
    </submittedName>
</protein>
<reference evidence="2" key="1">
    <citation type="submission" date="2019-12" db="EMBL/GenBank/DDBJ databases">
        <authorList>
            <person name="Scholes J."/>
        </authorList>
    </citation>
    <scope>NUCLEOTIDE SEQUENCE</scope>
</reference>
<name>A0A9N7RFV7_STRHE</name>
<organism evidence="2 3">
    <name type="scientific">Striga hermonthica</name>
    <name type="common">Purple witchweed</name>
    <name type="synonym">Buchnera hermonthica</name>
    <dbReference type="NCBI Taxonomy" id="68872"/>
    <lineage>
        <taxon>Eukaryota</taxon>
        <taxon>Viridiplantae</taxon>
        <taxon>Streptophyta</taxon>
        <taxon>Embryophyta</taxon>
        <taxon>Tracheophyta</taxon>
        <taxon>Spermatophyta</taxon>
        <taxon>Magnoliopsida</taxon>
        <taxon>eudicotyledons</taxon>
        <taxon>Gunneridae</taxon>
        <taxon>Pentapetalae</taxon>
        <taxon>asterids</taxon>
        <taxon>lamiids</taxon>
        <taxon>Lamiales</taxon>
        <taxon>Orobanchaceae</taxon>
        <taxon>Buchnereae</taxon>
        <taxon>Striga</taxon>
    </lineage>
</organism>
<dbReference type="AlphaFoldDB" id="A0A9N7RFV7"/>
<gene>
    <name evidence="2" type="ORF">SHERM_23492</name>
</gene>
<evidence type="ECO:0000313" key="2">
    <source>
        <dbReference type="EMBL" id="CAA0827797.1"/>
    </source>
</evidence>
<feature type="compositionally biased region" description="Polar residues" evidence="1">
    <location>
        <begin position="18"/>
        <end position="31"/>
    </location>
</feature>
<feature type="region of interest" description="Disordered" evidence="1">
    <location>
        <begin position="1"/>
        <end position="48"/>
    </location>
</feature>
<dbReference type="EMBL" id="CACSLK010027752">
    <property type="protein sequence ID" value="CAA0827797.1"/>
    <property type="molecule type" value="Genomic_DNA"/>
</dbReference>
<proteinExistence type="predicted"/>
<dbReference type="Proteomes" id="UP001153555">
    <property type="component" value="Unassembled WGS sequence"/>
</dbReference>
<dbReference type="PANTHER" id="PTHR47292:SF1">
    <property type="entry name" value="TRANSCRIPTION ELONGATION FACTOR (TFIIS) FAMILY PROTEIN"/>
    <property type="match status" value="1"/>
</dbReference>
<evidence type="ECO:0000313" key="3">
    <source>
        <dbReference type="Proteomes" id="UP001153555"/>
    </source>
</evidence>